<dbReference type="SUPFAM" id="SSF53850">
    <property type="entry name" value="Periplasmic binding protein-like II"/>
    <property type="match status" value="1"/>
</dbReference>
<organism evidence="6 7">
    <name type="scientific">Aminobacter anthyllidis</name>
    <dbReference type="NCBI Taxonomy" id="1035067"/>
    <lineage>
        <taxon>Bacteria</taxon>
        <taxon>Pseudomonadati</taxon>
        <taxon>Pseudomonadota</taxon>
        <taxon>Alphaproteobacteria</taxon>
        <taxon>Hyphomicrobiales</taxon>
        <taxon>Phyllobacteriaceae</taxon>
        <taxon>Aminobacter</taxon>
    </lineage>
</organism>
<comment type="caution">
    <text evidence="6">The sequence shown here is derived from an EMBL/GenBank/DDBJ whole genome shotgun (WGS) entry which is preliminary data.</text>
</comment>
<keyword evidence="2" id="KW-0805">Transcription regulation</keyword>
<dbReference type="PROSITE" id="PS50931">
    <property type="entry name" value="HTH_LYSR"/>
    <property type="match status" value="1"/>
</dbReference>
<evidence type="ECO:0000313" key="6">
    <source>
        <dbReference type="EMBL" id="MBT1157333.1"/>
    </source>
</evidence>
<sequence>MLDNLTLDQMRTFVAVVEGGSFRAGAARLSRVQSAISHAIGNLEAELKVPLFTRTGRKPELTAEGQALLADARAILIKVDAMRARARGLGQGLELSLAVAVDPVIPPGILAGALFDLRAEHPSVGVALKTLPMRAALHALINRHCTLAITTDTQRDSLVEAECLGPAQPFVAICAAHHPLATAPAAGWSAVELSDHLQIVVSDPSPMTEGLDFGVLSPGTWRVSDLATKLALIQAGVGWGNLPLWMVDADLARGVLVRVTATAIGAQAETALTAYLLWRIDQPLGPAALHLRERLVVRFGQGV</sequence>
<dbReference type="FunFam" id="1.10.10.10:FF:000001">
    <property type="entry name" value="LysR family transcriptional regulator"/>
    <property type="match status" value="1"/>
</dbReference>
<comment type="similarity">
    <text evidence="1">Belongs to the LysR transcriptional regulatory family.</text>
</comment>
<evidence type="ECO:0000313" key="7">
    <source>
        <dbReference type="Proteomes" id="UP001138921"/>
    </source>
</evidence>
<dbReference type="EMBL" id="JAFLWW010000005">
    <property type="protein sequence ID" value="MBT1157333.1"/>
    <property type="molecule type" value="Genomic_DNA"/>
</dbReference>
<dbReference type="GO" id="GO:0003700">
    <property type="term" value="F:DNA-binding transcription factor activity"/>
    <property type="evidence" value="ECO:0007669"/>
    <property type="project" value="InterPro"/>
</dbReference>
<reference evidence="6" key="2">
    <citation type="submission" date="2021-03" db="EMBL/GenBank/DDBJ databases">
        <authorList>
            <person name="Artuso I."/>
            <person name="Turrini P."/>
            <person name="Pirolo M."/>
            <person name="Lugli G.A."/>
            <person name="Ventura M."/>
            <person name="Visca P."/>
        </authorList>
    </citation>
    <scope>NUCLEOTIDE SEQUENCE</scope>
    <source>
        <strain evidence="6">LMG 26462</strain>
    </source>
</reference>
<dbReference type="SUPFAM" id="SSF46785">
    <property type="entry name" value="Winged helix' DNA-binding domain"/>
    <property type="match status" value="1"/>
</dbReference>
<evidence type="ECO:0000256" key="2">
    <source>
        <dbReference type="ARBA" id="ARBA00023015"/>
    </source>
</evidence>
<accession>A0A9X1ACT9</accession>
<dbReference type="RefSeq" id="WP_214391303.1">
    <property type="nucleotide sequence ID" value="NZ_JAFLWW010000005.1"/>
</dbReference>
<evidence type="ECO:0000256" key="1">
    <source>
        <dbReference type="ARBA" id="ARBA00009437"/>
    </source>
</evidence>
<dbReference type="Gene3D" id="1.10.10.10">
    <property type="entry name" value="Winged helix-like DNA-binding domain superfamily/Winged helix DNA-binding domain"/>
    <property type="match status" value="1"/>
</dbReference>
<dbReference type="Pfam" id="PF00126">
    <property type="entry name" value="HTH_1"/>
    <property type="match status" value="1"/>
</dbReference>
<gene>
    <name evidence="6" type="ORF">J1C56_17215</name>
</gene>
<keyword evidence="4" id="KW-0804">Transcription</keyword>
<dbReference type="InterPro" id="IPR036390">
    <property type="entry name" value="WH_DNA-bd_sf"/>
</dbReference>
<evidence type="ECO:0000256" key="4">
    <source>
        <dbReference type="ARBA" id="ARBA00023163"/>
    </source>
</evidence>
<dbReference type="Gene3D" id="3.40.190.290">
    <property type="match status" value="1"/>
</dbReference>
<feature type="domain" description="HTH lysR-type" evidence="5">
    <location>
        <begin position="5"/>
        <end position="62"/>
    </location>
</feature>
<evidence type="ECO:0000259" key="5">
    <source>
        <dbReference type="PROSITE" id="PS50931"/>
    </source>
</evidence>
<proteinExistence type="inferred from homology"/>
<reference evidence="6" key="1">
    <citation type="journal article" date="2021" name="Microorganisms">
        <title>Phylogenomic Reconstruction and Metabolic Potential of the Genus Aminobacter.</title>
        <authorList>
            <person name="Artuso I."/>
            <person name="Turrini P."/>
            <person name="Pirolo M."/>
            <person name="Lugli G.A."/>
            <person name="Ventura M."/>
            <person name="Visca P."/>
        </authorList>
    </citation>
    <scope>NUCLEOTIDE SEQUENCE</scope>
    <source>
        <strain evidence="6">LMG 26462</strain>
    </source>
</reference>
<dbReference type="PANTHER" id="PTHR30126">
    <property type="entry name" value="HTH-TYPE TRANSCRIPTIONAL REGULATOR"/>
    <property type="match status" value="1"/>
</dbReference>
<keyword evidence="7" id="KW-1185">Reference proteome</keyword>
<dbReference type="CDD" id="cd05466">
    <property type="entry name" value="PBP2_LTTR_substrate"/>
    <property type="match status" value="1"/>
</dbReference>
<protein>
    <submittedName>
        <fullName evidence="6">LysR family transcriptional regulator</fullName>
    </submittedName>
</protein>
<dbReference type="GO" id="GO:0000976">
    <property type="term" value="F:transcription cis-regulatory region binding"/>
    <property type="evidence" value="ECO:0007669"/>
    <property type="project" value="TreeGrafter"/>
</dbReference>
<keyword evidence="3" id="KW-0238">DNA-binding</keyword>
<dbReference type="Proteomes" id="UP001138921">
    <property type="component" value="Unassembled WGS sequence"/>
</dbReference>
<dbReference type="InterPro" id="IPR000847">
    <property type="entry name" value="LysR_HTH_N"/>
</dbReference>
<evidence type="ECO:0000256" key="3">
    <source>
        <dbReference type="ARBA" id="ARBA00023125"/>
    </source>
</evidence>
<name>A0A9X1ACT9_9HYPH</name>
<dbReference type="Pfam" id="PF03466">
    <property type="entry name" value="LysR_substrate"/>
    <property type="match status" value="1"/>
</dbReference>
<dbReference type="AlphaFoldDB" id="A0A9X1ACT9"/>
<dbReference type="InterPro" id="IPR036388">
    <property type="entry name" value="WH-like_DNA-bd_sf"/>
</dbReference>
<dbReference type="InterPro" id="IPR005119">
    <property type="entry name" value="LysR_subst-bd"/>
</dbReference>
<dbReference type="PANTHER" id="PTHR30126:SF91">
    <property type="entry name" value="LYSR FAMILY TRANSCRIPTIONAL REGULATOR"/>
    <property type="match status" value="1"/>
</dbReference>